<dbReference type="Gene3D" id="1.10.510.10">
    <property type="entry name" value="Transferase(Phosphotransferase) domain 1"/>
    <property type="match status" value="1"/>
</dbReference>
<reference evidence="3" key="1">
    <citation type="journal article" date="2017" name="Nat. Ecol. Evol.">
        <title>Genome expansion and lineage-specific genetic innovations in the forest pathogenic fungi Armillaria.</title>
        <authorList>
            <person name="Sipos G."/>
            <person name="Prasanna A.N."/>
            <person name="Walter M.C."/>
            <person name="O'Connor E."/>
            <person name="Balint B."/>
            <person name="Krizsan K."/>
            <person name="Kiss B."/>
            <person name="Hess J."/>
            <person name="Varga T."/>
            <person name="Slot J."/>
            <person name="Riley R."/>
            <person name="Boka B."/>
            <person name="Rigling D."/>
            <person name="Barry K."/>
            <person name="Lee J."/>
            <person name="Mihaltcheva S."/>
            <person name="LaButti K."/>
            <person name="Lipzen A."/>
            <person name="Waldron R."/>
            <person name="Moloney N.M."/>
            <person name="Sperisen C."/>
            <person name="Kredics L."/>
            <person name="Vagvoelgyi C."/>
            <person name="Patrignani A."/>
            <person name="Fitzpatrick D."/>
            <person name="Nagy I."/>
            <person name="Doyle S."/>
            <person name="Anderson J.B."/>
            <person name="Grigoriev I.V."/>
            <person name="Gueldener U."/>
            <person name="Muensterkoetter M."/>
            <person name="Nagy L.G."/>
        </authorList>
    </citation>
    <scope>NUCLEOTIDE SEQUENCE [LARGE SCALE GENOMIC DNA]</scope>
    <source>
        <strain evidence="3">28-4</strain>
    </source>
</reference>
<accession>A0A2H3BKU9</accession>
<protein>
    <recommendedName>
        <fullName evidence="1">Protein kinase domain-containing protein</fullName>
    </recommendedName>
</protein>
<name>A0A2H3BKU9_9AGAR</name>
<dbReference type="GO" id="GO:0005524">
    <property type="term" value="F:ATP binding"/>
    <property type="evidence" value="ECO:0007669"/>
    <property type="project" value="InterPro"/>
</dbReference>
<feature type="domain" description="Protein kinase" evidence="1">
    <location>
        <begin position="95"/>
        <end position="327"/>
    </location>
</feature>
<evidence type="ECO:0000259" key="1">
    <source>
        <dbReference type="PROSITE" id="PS50011"/>
    </source>
</evidence>
<evidence type="ECO:0000313" key="2">
    <source>
        <dbReference type="EMBL" id="PBK69524.1"/>
    </source>
</evidence>
<evidence type="ECO:0000313" key="3">
    <source>
        <dbReference type="Proteomes" id="UP000218334"/>
    </source>
</evidence>
<dbReference type="InterPro" id="IPR011009">
    <property type="entry name" value="Kinase-like_dom_sf"/>
</dbReference>
<sequence>MEADNVSDAFWHRGYVPLFPYEFDASDPEKVQEYCDQLTRFRQLAFKNPLHLGLSLDITIASRKAASTNPNLFRLLPPFALQGGQYQLVLKNAIRCEPDRLSQVWVADVRKHNDESSWGYVVLKLFQASLLPFPQPTWQDPFGEYSCPRQLACVEELVYNALQDIQGCTVPYFYGKHALTLSNGEPTRVNLLEYIEGQTLAELHDTYPAHRTTPLEPKQYRELLKKLKHLYVPAMQGIHEINDRHVVLRDLKPENIMITPSASNQVVFIDFGHAFLNAPEEFVKSYPNPLWMASCVIKCCRQHDNDVKKWAKKCLSPDLQPPIPVPL</sequence>
<keyword evidence="3" id="KW-1185">Reference proteome</keyword>
<dbReference type="PROSITE" id="PS50011">
    <property type="entry name" value="PROTEIN_KINASE_DOM"/>
    <property type="match status" value="1"/>
</dbReference>
<dbReference type="GO" id="GO:0004672">
    <property type="term" value="F:protein kinase activity"/>
    <property type="evidence" value="ECO:0007669"/>
    <property type="project" value="InterPro"/>
</dbReference>
<dbReference type="SUPFAM" id="SSF56112">
    <property type="entry name" value="Protein kinase-like (PK-like)"/>
    <property type="match status" value="1"/>
</dbReference>
<dbReference type="AlphaFoldDB" id="A0A2H3BKU9"/>
<dbReference type="Pfam" id="PF00069">
    <property type="entry name" value="Pkinase"/>
    <property type="match status" value="1"/>
</dbReference>
<proteinExistence type="predicted"/>
<dbReference type="Proteomes" id="UP000218334">
    <property type="component" value="Unassembled WGS sequence"/>
</dbReference>
<dbReference type="InterPro" id="IPR000719">
    <property type="entry name" value="Prot_kinase_dom"/>
</dbReference>
<organism evidence="2 3">
    <name type="scientific">Armillaria solidipes</name>
    <dbReference type="NCBI Taxonomy" id="1076256"/>
    <lineage>
        <taxon>Eukaryota</taxon>
        <taxon>Fungi</taxon>
        <taxon>Dikarya</taxon>
        <taxon>Basidiomycota</taxon>
        <taxon>Agaricomycotina</taxon>
        <taxon>Agaricomycetes</taxon>
        <taxon>Agaricomycetidae</taxon>
        <taxon>Agaricales</taxon>
        <taxon>Marasmiineae</taxon>
        <taxon>Physalacriaceae</taxon>
        <taxon>Armillaria</taxon>
    </lineage>
</organism>
<gene>
    <name evidence="2" type="ORF">ARMSODRAFT_1018915</name>
</gene>
<dbReference type="EMBL" id="KZ293429">
    <property type="protein sequence ID" value="PBK69524.1"/>
    <property type="molecule type" value="Genomic_DNA"/>
</dbReference>